<sequence length="305" mass="34233">MSYSKIKTIIRTNINFIYQCIAKLIVCVAVVSTLSIHALQATSKQDSLIQEEPMQGILLAETDSTQSDLTQYQPLGMFAILLQLSDNQFHFEQKQASYSRSWSDLNKLGNACMYNKFKSPEREAVAYFSQKPITVYPPLRLIVLKKNTGIVAEPVDLENLPALMAGHIGVVSSRSYGEKLDHILAQQPQNFYVRSGMNSTNKLIEMLIKERVLGVIEYSAEASLVTDKIGISAEFHAIPIKGVLTPDLGYMACSKTPQGKALVGIIDQVMATDEFKKAFINEHNSHFNQEEQDLLKPEIDRLMQW</sequence>
<dbReference type="EMBL" id="JAKIKP010000002">
    <property type="protein sequence ID" value="MCL1141801.1"/>
    <property type="molecule type" value="Genomic_DNA"/>
</dbReference>
<keyword evidence="1" id="KW-0812">Transmembrane</keyword>
<reference evidence="2" key="1">
    <citation type="submission" date="2022-01" db="EMBL/GenBank/DDBJ databases">
        <title>Whole genome-based taxonomy of the Shewanellaceae.</title>
        <authorList>
            <person name="Martin-Rodriguez A.J."/>
        </authorList>
    </citation>
    <scope>NUCLEOTIDE SEQUENCE</scope>
    <source>
        <strain evidence="2">DSM 16422</strain>
    </source>
</reference>
<gene>
    <name evidence="2" type="ORF">L2672_03660</name>
</gene>
<protein>
    <recommendedName>
        <fullName evidence="4">Solute-binding protein family 3/N-terminal domain-containing protein</fullName>
    </recommendedName>
</protein>
<name>A0A9X1ZTE9_9GAMM</name>
<dbReference type="Proteomes" id="UP001139333">
    <property type="component" value="Unassembled WGS sequence"/>
</dbReference>
<dbReference type="RefSeq" id="WP_248994485.1">
    <property type="nucleotide sequence ID" value="NZ_JAKIKP010000002.1"/>
</dbReference>
<comment type="caution">
    <text evidence="2">The sequence shown here is derived from an EMBL/GenBank/DDBJ whole genome shotgun (WGS) entry which is preliminary data.</text>
</comment>
<organism evidence="2 3">
    <name type="scientific">Shewanella gaetbuli</name>
    <dbReference type="NCBI Taxonomy" id="220752"/>
    <lineage>
        <taxon>Bacteria</taxon>
        <taxon>Pseudomonadati</taxon>
        <taxon>Pseudomonadota</taxon>
        <taxon>Gammaproteobacteria</taxon>
        <taxon>Alteromonadales</taxon>
        <taxon>Shewanellaceae</taxon>
        <taxon>Shewanella</taxon>
    </lineage>
</organism>
<dbReference type="AlphaFoldDB" id="A0A9X1ZTE9"/>
<evidence type="ECO:0000256" key="1">
    <source>
        <dbReference type="SAM" id="Phobius"/>
    </source>
</evidence>
<keyword evidence="3" id="KW-1185">Reference proteome</keyword>
<evidence type="ECO:0008006" key="4">
    <source>
        <dbReference type="Google" id="ProtNLM"/>
    </source>
</evidence>
<keyword evidence="1" id="KW-0472">Membrane</keyword>
<evidence type="ECO:0000313" key="3">
    <source>
        <dbReference type="Proteomes" id="UP001139333"/>
    </source>
</evidence>
<proteinExistence type="predicted"/>
<feature type="transmembrane region" description="Helical" evidence="1">
    <location>
        <begin position="21"/>
        <end position="39"/>
    </location>
</feature>
<keyword evidence="1" id="KW-1133">Transmembrane helix</keyword>
<accession>A0A9X1ZTE9</accession>
<evidence type="ECO:0000313" key="2">
    <source>
        <dbReference type="EMBL" id="MCL1141801.1"/>
    </source>
</evidence>